<feature type="transmembrane region" description="Helical" evidence="2">
    <location>
        <begin position="6"/>
        <end position="25"/>
    </location>
</feature>
<name>A0A6A6SBF9_9PLEO</name>
<keyword evidence="4" id="KW-1185">Reference proteome</keyword>
<proteinExistence type="predicted"/>
<dbReference type="OrthoDB" id="6692864at2759"/>
<feature type="binding site" description="axial binding residue" evidence="1">
    <location>
        <position position="500"/>
    </location>
    <ligand>
        <name>heme</name>
        <dbReference type="ChEBI" id="CHEBI:30413"/>
    </ligand>
    <ligandPart>
        <name>Fe</name>
        <dbReference type="ChEBI" id="CHEBI:18248"/>
    </ligandPart>
</feature>
<keyword evidence="2" id="KW-1133">Transmembrane helix</keyword>
<dbReference type="PANTHER" id="PTHR24305:SF78">
    <property type="entry name" value="P450, PUTATIVE (EUROFUNG)-RELATED"/>
    <property type="match status" value="1"/>
</dbReference>
<dbReference type="InterPro" id="IPR001128">
    <property type="entry name" value="Cyt_P450"/>
</dbReference>
<evidence type="ECO:0000256" key="1">
    <source>
        <dbReference type="PIRSR" id="PIRSR602401-1"/>
    </source>
</evidence>
<dbReference type="GO" id="GO:0016705">
    <property type="term" value="F:oxidoreductase activity, acting on paired donors, with incorporation or reduction of molecular oxygen"/>
    <property type="evidence" value="ECO:0007669"/>
    <property type="project" value="InterPro"/>
</dbReference>
<evidence type="ECO:0000313" key="3">
    <source>
        <dbReference type="EMBL" id="KAF2645135.1"/>
    </source>
</evidence>
<keyword evidence="3" id="KW-0503">Monooxygenase</keyword>
<protein>
    <submittedName>
        <fullName evidence="3">Monooxygenase</fullName>
    </submittedName>
</protein>
<feature type="transmembrane region" description="Helical" evidence="2">
    <location>
        <begin position="72"/>
        <end position="92"/>
    </location>
</feature>
<dbReference type="EMBL" id="MU006778">
    <property type="protein sequence ID" value="KAF2645135.1"/>
    <property type="molecule type" value="Genomic_DNA"/>
</dbReference>
<dbReference type="AlphaFoldDB" id="A0A6A6SBF9"/>
<organism evidence="3 4">
    <name type="scientific">Massarina eburnea CBS 473.64</name>
    <dbReference type="NCBI Taxonomy" id="1395130"/>
    <lineage>
        <taxon>Eukaryota</taxon>
        <taxon>Fungi</taxon>
        <taxon>Dikarya</taxon>
        <taxon>Ascomycota</taxon>
        <taxon>Pezizomycotina</taxon>
        <taxon>Dothideomycetes</taxon>
        <taxon>Pleosporomycetidae</taxon>
        <taxon>Pleosporales</taxon>
        <taxon>Massarineae</taxon>
        <taxon>Massarinaceae</taxon>
        <taxon>Massarina</taxon>
    </lineage>
</organism>
<comment type="cofactor">
    <cofactor evidence="1">
        <name>heme</name>
        <dbReference type="ChEBI" id="CHEBI:30413"/>
    </cofactor>
</comment>
<keyword evidence="3" id="KW-0560">Oxidoreductase</keyword>
<feature type="transmembrane region" description="Helical" evidence="2">
    <location>
        <begin position="37"/>
        <end position="57"/>
    </location>
</feature>
<dbReference type="InterPro" id="IPR036396">
    <property type="entry name" value="Cyt_P450_sf"/>
</dbReference>
<dbReference type="GO" id="GO:0005506">
    <property type="term" value="F:iron ion binding"/>
    <property type="evidence" value="ECO:0007669"/>
    <property type="project" value="InterPro"/>
</dbReference>
<dbReference type="PANTHER" id="PTHR24305">
    <property type="entry name" value="CYTOCHROME P450"/>
    <property type="match status" value="1"/>
</dbReference>
<dbReference type="CDD" id="cd11061">
    <property type="entry name" value="CYP67-like"/>
    <property type="match status" value="1"/>
</dbReference>
<accession>A0A6A6SBF9</accession>
<evidence type="ECO:0000313" key="4">
    <source>
        <dbReference type="Proteomes" id="UP000799753"/>
    </source>
</evidence>
<dbReference type="GO" id="GO:0004497">
    <property type="term" value="F:monooxygenase activity"/>
    <property type="evidence" value="ECO:0007669"/>
    <property type="project" value="UniProtKB-KW"/>
</dbReference>
<keyword evidence="1" id="KW-0408">Iron</keyword>
<dbReference type="Pfam" id="PF00067">
    <property type="entry name" value="p450"/>
    <property type="match status" value="1"/>
</dbReference>
<gene>
    <name evidence="3" type="ORF">P280DRAFT_466373</name>
</gene>
<dbReference type="GO" id="GO:0020037">
    <property type="term" value="F:heme binding"/>
    <property type="evidence" value="ECO:0007669"/>
    <property type="project" value="InterPro"/>
</dbReference>
<keyword evidence="1" id="KW-0479">Metal-binding</keyword>
<sequence length="557" mass="62116">MANPFQAGLMPTAGIAALSGVVFHLSIPIRNAEFEVVMFPFIVGSCFAFLSFAWSFAQFGGYGSFGALAKTVWVAICFNTGLLTSIGVYRLVFHRLRSFPGPFWAKLTKFHAAYRASQAGQLHRERAELHKKYGDVVRVGPREVSVMRKSAVQLIYGPGTDCVKSTWYAQAGNDHTITSLHMERNRPAHRLRRRAWDRGFSTKACASYEPRIEKLADRLVEQIRETNCKPIDGTKWSMFYSFDIMGTVAFQKDFNQTTSGTEHIAIKGIHDTMGLIGVLGNTPWTLVLASCLPGAASGFARFFTICATILKEKEKSYDPEENPQDVLAFLLKAAREGDQTAPPTRKALEDDIRLMIVAGSETSATTIAYQLYYLAKCPDKQQKLREKLFEAMPGGPSTWTHAALKNVPYLDDFINETLRLKPATVLGCQRETSEKGLRIDDDIYIPPHTTVMVPMQGIQTDPRYWPEADSFVPERWGERREEMGTDGAPFFAFCMGAHSCAGKAVAMISMRTALSKLVMEFDVAFAPGEDGVEFDTMEEENFSTTCKPLQLVFTPRS</sequence>
<dbReference type="Gene3D" id="1.10.630.10">
    <property type="entry name" value="Cytochrome P450"/>
    <property type="match status" value="1"/>
</dbReference>
<dbReference type="InterPro" id="IPR050121">
    <property type="entry name" value="Cytochrome_P450_monoxygenase"/>
</dbReference>
<dbReference type="Proteomes" id="UP000799753">
    <property type="component" value="Unassembled WGS sequence"/>
</dbReference>
<dbReference type="PRINTS" id="PR00385">
    <property type="entry name" value="P450"/>
</dbReference>
<dbReference type="InterPro" id="IPR002401">
    <property type="entry name" value="Cyt_P450_E_grp-I"/>
</dbReference>
<evidence type="ECO:0000256" key="2">
    <source>
        <dbReference type="SAM" id="Phobius"/>
    </source>
</evidence>
<reference evidence="3" key="1">
    <citation type="journal article" date="2020" name="Stud. Mycol.">
        <title>101 Dothideomycetes genomes: a test case for predicting lifestyles and emergence of pathogens.</title>
        <authorList>
            <person name="Haridas S."/>
            <person name="Albert R."/>
            <person name="Binder M."/>
            <person name="Bloem J."/>
            <person name="Labutti K."/>
            <person name="Salamov A."/>
            <person name="Andreopoulos B."/>
            <person name="Baker S."/>
            <person name="Barry K."/>
            <person name="Bills G."/>
            <person name="Bluhm B."/>
            <person name="Cannon C."/>
            <person name="Castanera R."/>
            <person name="Culley D."/>
            <person name="Daum C."/>
            <person name="Ezra D."/>
            <person name="Gonzalez J."/>
            <person name="Henrissat B."/>
            <person name="Kuo A."/>
            <person name="Liang C."/>
            <person name="Lipzen A."/>
            <person name="Lutzoni F."/>
            <person name="Magnuson J."/>
            <person name="Mondo S."/>
            <person name="Nolan M."/>
            <person name="Ohm R."/>
            <person name="Pangilinan J."/>
            <person name="Park H.-J."/>
            <person name="Ramirez L."/>
            <person name="Alfaro M."/>
            <person name="Sun H."/>
            <person name="Tritt A."/>
            <person name="Yoshinaga Y."/>
            <person name="Zwiers L.-H."/>
            <person name="Turgeon B."/>
            <person name="Goodwin S."/>
            <person name="Spatafora J."/>
            <person name="Crous P."/>
            <person name="Grigoriev I."/>
        </authorList>
    </citation>
    <scope>NUCLEOTIDE SEQUENCE</scope>
    <source>
        <strain evidence="3">CBS 473.64</strain>
    </source>
</reference>
<dbReference type="PRINTS" id="PR00463">
    <property type="entry name" value="EP450I"/>
</dbReference>
<keyword evidence="2" id="KW-0812">Transmembrane</keyword>
<keyword evidence="2" id="KW-0472">Membrane</keyword>
<keyword evidence="1" id="KW-0349">Heme</keyword>
<dbReference type="SUPFAM" id="SSF48264">
    <property type="entry name" value="Cytochrome P450"/>
    <property type="match status" value="1"/>
</dbReference>